<name>A0ABR4F094_9PEZI</name>
<evidence type="ECO:0000313" key="1">
    <source>
        <dbReference type="EMBL" id="KAL2288102.1"/>
    </source>
</evidence>
<sequence length="67" mass="7530">MIQSKHCSNFPSLSTKVRLQCLDQCRKMQNKTPCKTIIQSIISFSSGHNASCVSLRSEALCSVIRRE</sequence>
<organism evidence="1 2">
    <name type="scientific">Diaporthe vaccinii</name>
    <dbReference type="NCBI Taxonomy" id="105482"/>
    <lineage>
        <taxon>Eukaryota</taxon>
        <taxon>Fungi</taxon>
        <taxon>Dikarya</taxon>
        <taxon>Ascomycota</taxon>
        <taxon>Pezizomycotina</taxon>
        <taxon>Sordariomycetes</taxon>
        <taxon>Sordariomycetidae</taxon>
        <taxon>Diaporthales</taxon>
        <taxon>Diaporthaceae</taxon>
        <taxon>Diaporthe</taxon>
        <taxon>Diaporthe eres species complex</taxon>
    </lineage>
</organism>
<gene>
    <name evidence="1" type="ORF">FJTKL_04231</name>
</gene>
<keyword evidence="2" id="KW-1185">Reference proteome</keyword>
<dbReference type="EMBL" id="JBAWTH010000017">
    <property type="protein sequence ID" value="KAL2288102.1"/>
    <property type="molecule type" value="Genomic_DNA"/>
</dbReference>
<proteinExistence type="predicted"/>
<reference evidence="1 2" key="1">
    <citation type="submission" date="2024-03" db="EMBL/GenBank/DDBJ databases">
        <title>A high-quality draft genome sequence of Diaporthe vaccinii, a causative agent of upright dieback and viscid rot disease in cranberry plants.</title>
        <authorList>
            <person name="Sarrasin M."/>
            <person name="Lang B.F."/>
            <person name="Burger G."/>
        </authorList>
    </citation>
    <scope>NUCLEOTIDE SEQUENCE [LARGE SCALE GENOMIC DNA]</scope>
    <source>
        <strain evidence="1 2">IS7</strain>
    </source>
</reference>
<evidence type="ECO:0000313" key="2">
    <source>
        <dbReference type="Proteomes" id="UP001600888"/>
    </source>
</evidence>
<accession>A0ABR4F094</accession>
<protein>
    <submittedName>
        <fullName evidence="1">Uncharacterized protein</fullName>
    </submittedName>
</protein>
<dbReference type="Proteomes" id="UP001600888">
    <property type="component" value="Unassembled WGS sequence"/>
</dbReference>
<comment type="caution">
    <text evidence="1">The sequence shown here is derived from an EMBL/GenBank/DDBJ whole genome shotgun (WGS) entry which is preliminary data.</text>
</comment>